<reference evidence="1 2" key="1">
    <citation type="submission" date="2017-02" db="EMBL/GenBank/DDBJ databases">
        <title>Blood Disease Bacterium A2-HR MARDI.</title>
        <authorList>
            <person name="Badrun R."/>
            <person name="Abu Bakar N."/>
            <person name="Laboh R."/>
        </authorList>
    </citation>
    <scope>NUCLEOTIDE SEQUENCE [LARGE SCALE GENOMIC DNA]</scope>
    <source>
        <strain evidence="1 2">A2-HR MARDI</strain>
    </source>
</reference>
<gene>
    <name evidence="1" type="ORF">B0B51_05075</name>
</gene>
<dbReference type="AlphaFoldDB" id="A0A1U9VG18"/>
<proteinExistence type="predicted"/>
<evidence type="ECO:0000313" key="2">
    <source>
        <dbReference type="Proteomes" id="UP000189628"/>
    </source>
</evidence>
<name>A0A1U9VG18_9RALS</name>
<sequence length="62" mass="6807">MPRRSVSALASLVSKAAHILQAARDLETRSNMRLSRPSSLVTKPKEGAVFDAHAFRDVSLRC</sequence>
<evidence type="ECO:0000313" key="1">
    <source>
        <dbReference type="EMBL" id="AQW29435.1"/>
    </source>
</evidence>
<accession>A0A1U9VG18</accession>
<dbReference type="Proteomes" id="UP000189628">
    <property type="component" value="Chromosome"/>
</dbReference>
<organism evidence="1 2">
    <name type="scientific">blood disease bacterium A2-HR MARDI</name>
    <dbReference type="NCBI Taxonomy" id="1944648"/>
    <lineage>
        <taxon>Bacteria</taxon>
        <taxon>Pseudomonadati</taxon>
        <taxon>Pseudomonadota</taxon>
        <taxon>Betaproteobacteria</taxon>
        <taxon>Burkholderiales</taxon>
        <taxon>Burkholderiaceae</taxon>
        <taxon>Ralstonia</taxon>
        <taxon>Ralstonia solanacearum species complex</taxon>
    </lineage>
</organism>
<dbReference type="EMBL" id="CP019911">
    <property type="protein sequence ID" value="AQW29435.1"/>
    <property type="molecule type" value="Genomic_DNA"/>
</dbReference>
<protein>
    <submittedName>
        <fullName evidence="1">Uncharacterized protein</fullName>
    </submittedName>
</protein>